<dbReference type="AlphaFoldDB" id="A0A559IHX7"/>
<comment type="caution">
    <text evidence="3">The sequence shown here is derived from an EMBL/GenBank/DDBJ whole genome shotgun (WGS) entry which is preliminary data.</text>
</comment>
<dbReference type="OrthoDB" id="1817605at2"/>
<keyword evidence="1" id="KW-0472">Membrane</keyword>
<keyword evidence="1" id="KW-0812">Transmembrane</keyword>
<dbReference type="SUPFAM" id="SSF54001">
    <property type="entry name" value="Cysteine proteinases"/>
    <property type="match status" value="1"/>
</dbReference>
<dbReference type="GO" id="GO:0005737">
    <property type="term" value="C:cytoplasm"/>
    <property type="evidence" value="ECO:0007669"/>
    <property type="project" value="TreeGrafter"/>
</dbReference>
<feature type="domain" description="Transglutaminase-like" evidence="2">
    <location>
        <begin position="304"/>
        <end position="367"/>
    </location>
</feature>
<gene>
    <name evidence="3" type="ORF">FPZ44_21620</name>
</gene>
<dbReference type="Proteomes" id="UP000318102">
    <property type="component" value="Unassembled WGS sequence"/>
</dbReference>
<dbReference type="EMBL" id="VNJK01000004">
    <property type="protein sequence ID" value="TVX87282.1"/>
    <property type="molecule type" value="Genomic_DNA"/>
</dbReference>
<keyword evidence="4" id="KW-1185">Reference proteome</keyword>
<evidence type="ECO:0000259" key="2">
    <source>
        <dbReference type="SMART" id="SM00460"/>
    </source>
</evidence>
<protein>
    <submittedName>
        <fullName evidence="3">Transglutaminase domain-containing protein</fullName>
    </submittedName>
</protein>
<dbReference type="Gene3D" id="3.10.620.30">
    <property type="match status" value="1"/>
</dbReference>
<evidence type="ECO:0000313" key="3">
    <source>
        <dbReference type="EMBL" id="TVX87282.1"/>
    </source>
</evidence>
<evidence type="ECO:0000256" key="1">
    <source>
        <dbReference type="SAM" id="Phobius"/>
    </source>
</evidence>
<dbReference type="InterPro" id="IPR038765">
    <property type="entry name" value="Papain-like_cys_pep_sf"/>
</dbReference>
<keyword evidence="1" id="KW-1133">Transmembrane helix</keyword>
<feature type="transmembrane region" description="Helical" evidence="1">
    <location>
        <begin position="41"/>
        <end position="61"/>
    </location>
</feature>
<feature type="transmembrane region" description="Helical" evidence="1">
    <location>
        <begin position="102"/>
        <end position="120"/>
    </location>
</feature>
<dbReference type="InterPro" id="IPR002931">
    <property type="entry name" value="Transglutaminase-like"/>
</dbReference>
<name>A0A559IHX7_9BACL</name>
<reference evidence="3 4" key="1">
    <citation type="submission" date="2019-07" db="EMBL/GenBank/DDBJ databases">
        <authorList>
            <person name="Kim J."/>
        </authorList>
    </citation>
    <scope>NUCLEOTIDE SEQUENCE [LARGE SCALE GENOMIC DNA]</scope>
    <source>
        <strain evidence="3 4">N4</strain>
    </source>
</reference>
<dbReference type="Pfam" id="PF01841">
    <property type="entry name" value="Transglut_core"/>
    <property type="match status" value="1"/>
</dbReference>
<dbReference type="SMART" id="SM00460">
    <property type="entry name" value="TGc"/>
    <property type="match status" value="1"/>
</dbReference>
<feature type="transmembrane region" description="Helical" evidence="1">
    <location>
        <begin position="154"/>
        <end position="183"/>
    </location>
</feature>
<dbReference type="InterPro" id="IPR052557">
    <property type="entry name" value="CAP/Cytokinesis_protein"/>
</dbReference>
<accession>A0A559IHX7</accession>
<proteinExistence type="predicted"/>
<feature type="transmembrane region" description="Helical" evidence="1">
    <location>
        <begin position="12"/>
        <end position="29"/>
    </location>
</feature>
<organism evidence="3 4">
    <name type="scientific">Paenibacillus agilis</name>
    <dbReference type="NCBI Taxonomy" id="3020863"/>
    <lineage>
        <taxon>Bacteria</taxon>
        <taxon>Bacillati</taxon>
        <taxon>Bacillota</taxon>
        <taxon>Bacilli</taxon>
        <taxon>Bacillales</taxon>
        <taxon>Paenibacillaceae</taxon>
        <taxon>Paenibacillus</taxon>
    </lineage>
</organism>
<dbReference type="PANTHER" id="PTHR46333">
    <property type="entry name" value="CYTOKINESIS PROTEIN 3"/>
    <property type="match status" value="1"/>
</dbReference>
<dbReference type="PANTHER" id="PTHR46333:SF2">
    <property type="entry name" value="CYTOKINESIS PROTEIN 3"/>
    <property type="match status" value="1"/>
</dbReference>
<sequence length="386" mass="43807">MDGLMQGGTGTIVTLLLALVLFVSVWQGVSRGASGSMQHLFFFALHAVLTLASMFIAYQLANQLSPIVVEWIKEMQLTVPAEPSWWERSYLAVMTSIRDFDFMRVLLLFVVMYFVVRLLLNVVERLLILIWVPSSNELDEPHLRTKQRTWPHRLLSRTIGAVVGVVTGAIRVVIIVAVLFGVVTLQPSGGFSRAIQASDLYQEVSNRIVKPVAGSWITEKLPVLSSQVERQFKEMMHRRYEVIDQQIPQNIEQAAVKITEGAASDKEKARKLYDWIGTRIQYDWDKANNYLDKGVWKEQSPADTFKEKAGVCIDYARLYAMMARTVDLQVKVITGLGYDGKGGYGPHAWNSVYLTEEEKWILLDTTWASTGDWFDRPDFSKTHIPD</sequence>
<evidence type="ECO:0000313" key="4">
    <source>
        <dbReference type="Proteomes" id="UP000318102"/>
    </source>
</evidence>